<name>A0AAJ6YYC8_9HYME</name>
<dbReference type="InterPro" id="IPR014752">
    <property type="entry name" value="Arrestin-like_C"/>
</dbReference>
<feature type="compositionally biased region" description="Polar residues" evidence="2">
    <location>
        <begin position="123"/>
        <end position="141"/>
    </location>
</feature>
<feature type="domain" description="Arrestin C-terminal-like" evidence="3">
    <location>
        <begin position="177"/>
        <end position="216"/>
    </location>
</feature>
<dbReference type="Gene3D" id="2.60.40.640">
    <property type="match status" value="1"/>
</dbReference>
<sequence length="230" mass="25416">MGLKFCNEAIMSLAQLYPPYYPGDRQELTTPFQDVLVKRFHPDAHAFTMTVTPLAPPSVQLVPAKEYNGAPIGTSYDIRVYVAERPDEKLTRKMQLIRMGIRVIQGANTIPPPKNSIYDLPSATESSPGTRTTSPLLSAKSQLDKKSSSAEDKIEIKAGEDSPIPHAVVEKQFLLTDGRVRLEASLDRATYNHGDSITVQINVTNNSNKSIKRIEMDNECKVTGNDAMLV</sequence>
<dbReference type="RefSeq" id="XP_011506581.1">
    <property type="nucleotide sequence ID" value="XM_011508279.1"/>
</dbReference>
<dbReference type="GeneID" id="105369037"/>
<feature type="region of interest" description="Disordered" evidence="2">
    <location>
        <begin position="112"/>
        <end position="151"/>
    </location>
</feature>
<dbReference type="GO" id="GO:0007165">
    <property type="term" value="P:signal transduction"/>
    <property type="evidence" value="ECO:0007669"/>
    <property type="project" value="InterPro"/>
</dbReference>
<keyword evidence="4" id="KW-1185">Reference proteome</keyword>
<dbReference type="Proteomes" id="UP000695007">
    <property type="component" value="Unplaced"/>
</dbReference>
<dbReference type="AlphaFoldDB" id="A0AAJ6YYC8"/>
<evidence type="ECO:0000256" key="1">
    <source>
        <dbReference type="ARBA" id="ARBA00005298"/>
    </source>
</evidence>
<dbReference type="PANTHER" id="PTHR11792">
    <property type="entry name" value="ARRESTIN"/>
    <property type="match status" value="1"/>
</dbReference>
<organism evidence="4 5">
    <name type="scientific">Ceratosolen solmsi marchali</name>
    <dbReference type="NCBI Taxonomy" id="326594"/>
    <lineage>
        <taxon>Eukaryota</taxon>
        <taxon>Metazoa</taxon>
        <taxon>Ecdysozoa</taxon>
        <taxon>Arthropoda</taxon>
        <taxon>Hexapoda</taxon>
        <taxon>Insecta</taxon>
        <taxon>Pterygota</taxon>
        <taxon>Neoptera</taxon>
        <taxon>Endopterygota</taxon>
        <taxon>Hymenoptera</taxon>
        <taxon>Apocrita</taxon>
        <taxon>Proctotrupomorpha</taxon>
        <taxon>Chalcidoidea</taxon>
        <taxon>Agaonidae</taxon>
        <taxon>Agaoninae</taxon>
        <taxon>Ceratosolen</taxon>
    </lineage>
</organism>
<dbReference type="InterPro" id="IPR014753">
    <property type="entry name" value="Arrestin_N"/>
</dbReference>
<evidence type="ECO:0000256" key="2">
    <source>
        <dbReference type="SAM" id="MobiDB-lite"/>
    </source>
</evidence>
<reference evidence="5" key="1">
    <citation type="submission" date="2025-08" db="UniProtKB">
        <authorList>
            <consortium name="RefSeq"/>
        </authorList>
    </citation>
    <scope>IDENTIFICATION</scope>
</reference>
<evidence type="ECO:0000313" key="5">
    <source>
        <dbReference type="RefSeq" id="XP_011506581.1"/>
    </source>
</evidence>
<accession>A0AAJ6YYC8</accession>
<evidence type="ECO:0000259" key="3">
    <source>
        <dbReference type="Pfam" id="PF02752"/>
    </source>
</evidence>
<dbReference type="GO" id="GO:0001664">
    <property type="term" value="F:G protein-coupled receptor binding"/>
    <property type="evidence" value="ECO:0007669"/>
    <property type="project" value="TreeGrafter"/>
</dbReference>
<comment type="similarity">
    <text evidence="1">Belongs to the arrestin family.</text>
</comment>
<dbReference type="InterPro" id="IPR011022">
    <property type="entry name" value="Arrestin_C-like"/>
</dbReference>
<dbReference type="GO" id="GO:0005737">
    <property type="term" value="C:cytoplasm"/>
    <property type="evidence" value="ECO:0007669"/>
    <property type="project" value="TreeGrafter"/>
</dbReference>
<dbReference type="InterPro" id="IPR014756">
    <property type="entry name" value="Ig_E-set"/>
</dbReference>
<evidence type="ECO:0000313" key="4">
    <source>
        <dbReference type="Proteomes" id="UP000695007"/>
    </source>
</evidence>
<dbReference type="InterPro" id="IPR000698">
    <property type="entry name" value="Arrestin"/>
</dbReference>
<dbReference type="Gene3D" id="2.60.40.840">
    <property type="match status" value="1"/>
</dbReference>
<dbReference type="KEGG" id="csol:105369037"/>
<dbReference type="PANTHER" id="PTHR11792:SF18">
    <property type="entry name" value="FI20035P1"/>
    <property type="match status" value="1"/>
</dbReference>
<feature type="compositionally biased region" description="Basic and acidic residues" evidence="2">
    <location>
        <begin position="142"/>
        <end position="151"/>
    </location>
</feature>
<proteinExistence type="inferred from homology"/>
<dbReference type="GO" id="GO:0002031">
    <property type="term" value="P:G protein-coupled receptor internalization"/>
    <property type="evidence" value="ECO:0007669"/>
    <property type="project" value="TreeGrafter"/>
</dbReference>
<dbReference type="SUPFAM" id="SSF81296">
    <property type="entry name" value="E set domains"/>
    <property type="match status" value="2"/>
</dbReference>
<gene>
    <name evidence="5" type="primary">LOC105369037</name>
</gene>
<protein>
    <submittedName>
        <fullName evidence="5">Beta-arrestin-1-like</fullName>
    </submittedName>
</protein>
<dbReference type="Pfam" id="PF02752">
    <property type="entry name" value="Arrestin_C"/>
    <property type="match status" value="1"/>
</dbReference>